<dbReference type="EMBL" id="BMCJ01000003">
    <property type="protein sequence ID" value="GGC89864.1"/>
    <property type="molecule type" value="Genomic_DNA"/>
</dbReference>
<keyword evidence="3" id="KW-1185">Reference proteome</keyword>
<accession>A0ABQ1P3U9</accession>
<organism evidence="2 3">
    <name type="scientific">Thalassobacillus devorans</name>
    <dbReference type="NCBI Taxonomy" id="279813"/>
    <lineage>
        <taxon>Bacteria</taxon>
        <taxon>Bacillati</taxon>
        <taxon>Bacillota</taxon>
        <taxon>Bacilli</taxon>
        <taxon>Bacillales</taxon>
        <taxon>Bacillaceae</taxon>
        <taxon>Thalassobacillus</taxon>
    </lineage>
</organism>
<evidence type="ECO:0000256" key="1">
    <source>
        <dbReference type="SAM" id="Phobius"/>
    </source>
</evidence>
<sequence length="72" mass="7896">MRTIVGISYSLFGGSVCYITGWMGRETVRLPREKGLGEIPQGFCPRKLARSPAGKRVVSQPIPYLSVTDPTI</sequence>
<evidence type="ECO:0000313" key="3">
    <source>
        <dbReference type="Proteomes" id="UP000619534"/>
    </source>
</evidence>
<comment type="caution">
    <text evidence="2">The sequence shown here is derived from an EMBL/GenBank/DDBJ whole genome shotgun (WGS) entry which is preliminary data.</text>
</comment>
<keyword evidence="1" id="KW-0472">Membrane</keyword>
<reference evidence="3" key="1">
    <citation type="journal article" date="2019" name="Int. J. Syst. Evol. Microbiol.">
        <title>The Global Catalogue of Microorganisms (GCM) 10K type strain sequencing project: providing services to taxonomists for standard genome sequencing and annotation.</title>
        <authorList>
            <consortium name="The Broad Institute Genomics Platform"/>
            <consortium name="The Broad Institute Genome Sequencing Center for Infectious Disease"/>
            <person name="Wu L."/>
            <person name="Ma J."/>
        </authorList>
    </citation>
    <scope>NUCLEOTIDE SEQUENCE [LARGE SCALE GENOMIC DNA]</scope>
    <source>
        <strain evidence="3">CCM 7282</strain>
    </source>
</reference>
<keyword evidence="1" id="KW-1133">Transmembrane helix</keyword>
<name>A0ABQ1P3U9_9BACI</name>
<dbReference type="Proteomes" id="UP000619534">
    <property type="component" value="Unassembled WGS sequence"/>
</dbReference>
<feature type="transmembrane region" description="Helical" evidence="1">
    <location>
        <begin position="6"/>
        <end position="24"/>
    </location>
</feature>
<proteinExistence type="predicted"/>
<keyword evidence="1" id="KW-0812">Transmembrane</keyword>
<gene>
    <name evidence="2" type="ORF">GCM10007216_20720</name>
</gene>
<evidence type="ECO:0000313" key="2">
    <source>
        <dbReference type="EMBL" id="GGC89864.1"/>
    </source>
</evidence>
<protein>
    <submittedName>
        <fullName evidence="2">Uncharacterized protein</fullName>
    </submittedName>
</protein>